<name>A0ACD5Y8R7_AVESA</name>
<accession>A0ACD5Y8R7</accession>
<evidence type="ECO:0000313" key="2">
    <source>
        <dbReference type="Proteomes" id="UP001732700"/>
    </source>
</evidence>
<organism evidence="1 2">
    <name type="scientific">Avena sativa</name>
    <name type="common">Oat</name>
    <dbReference type="NCBI Taxonomy" id="4498"/>
    <lineage>
        <taxon>Eukaryota</taxon>
        <taxon>Viridiplantae</taxon>
        <taxon>Streptophyta</taxon>
        <taxon>Embryophyta</taxon>
        <taxon>Tracheophyta</taxon>
        <taxon>Spermatophyta</taxon>
        <taxon>Magnoliopsida</taxon>
        <taxon>Liliopsida</taxon>
        <taxon>Poales</taxon>
        <taxon>Poaceae</taxon>
        <taxon>BOP clade</taxon>
        <taxon>Pooideae</taxon>
        <taxon>Poodae</taxon>
        <taxon>Poeae</taxon>
        <taxon>Poeae Chloroplast Group 1 (Aveneae type)</taxon>
        <taxon>Aveninae</taxon>
        <taxon>Avena</taxon>
    </lineage>
</organism>
<keyword evidence="2" id="KW-1185">Reference proteome</keyword>
<sequence>MATKESVLSKLSQELNLTFLKEITQDFSDEQKIGTGSFGTVYKGTLEDGDLIAVKKLQANSPLGRDKDFKTKVRDVMALKHENIVKMIGYCREAQTKSVERDGRYVHEETVETLLCYEYSPKGSLANYIYDGDDIIDWDIRFKIIKGICQGLLFLHKLKVPIIHMDLKPANLLMDDKMVPKISDFGLARLFGEEATHIMTQNVMGSYGYIAPEYRYSGQVSLQADIYSLGILIMEITTGEKNLSNDKDLPGMQYIENVRLIWTDEHIVSKYPKLDGTHLHEVKACIKIGVECVNLDRKERPLINEIVEWLNGTR</sequence>
<protein>
    <submittedName>
        <fullName evidence="1">Uncharacterized protein</fullName>
    </submittedName>
</protein>
<dbReference type="Proteomes" id="UP001732700">
    <property type="component" value="Chromosome 5D"/>
</dbReference>
<evidence type="ECO:0000313" key="1">
    <source>
        <dbReference type="EnsemblPlants" id="AVESA.00010b.r2.5DG0933970.1.CDS"/>
    </source>
</evidence>
<proteinExistence type="predicted"/>
<dbReference type="EnsemblPlants" id="AVESA.00010b.r2.5DG0933970.1">
    <property type="protein sequence ID" value="AVESA.00010b.r2.5DG0933970.1.CDS"/>
    <property type="gene ID" value="AVESA.00010b.r2.5DG0933970"/>
</dbReference>
<reference evidence="1" key="2">
    <citation type="submission" date="2025-09" db="UniProtKB">
        <authorList>
            <consortium name="EnsemblPlants"/>
        </authorList>
    </citation>
    <scope>IDENTIFICATION</scope>
</reference>
<reference evidence="1" key="1">
    <citation type="submission" date="2021-05" db="EMBL/GenBank/DDBJ databases">
        <authorList>
            <person name="Scholz U."/>
            <person name="Mascher M."/>
            <person name="Fiebig A."/>
        </authorList>
    </citation>
    <scope>NUCLEOTIDE SEQUENCE [LARGE SCALE GENOMIC DNA]</scope>
</reference>